<keyword evidence="3 7" id="KW-0378">Hydrolase</keyword>
<dbReference type="InterPro" id="IPR050072">
    <property type="entry name" value="Peptidase_M20A"/>
</dbReference>
<dbReference type="OrthoDB" id="9792335at2"/>
<name>A0A517SNV9_9BACT</name>
<keyword evidence="4" id="KW-0862">Zinc</keyword>
<evidence type="ECO:0000256" key="5">
    <source>
        <dbReference type="ARBA" id="ARBA00023285"/>
    </source>
</evidence>
<evidence type="ECO:0000256" key="2">
    <source>
        <dbReference type="ARBA" id="ARBA00022723"/>
    </source>
</evidence>
<sequence>MDSRQLSDPVLRVTLQTLTKLISFPSVSSTSNVAVNDYLAEQLEELGFAISRTEYLDRNDVQKSNLVAVRPPVSGSLAGGGLAYFCHTDVVPVNRWTGPVIEKTATQKTAAPDSPADPFQAILSDDRLYGRGACDMKGSAACMLSAIKQIDPAQQTAPLWFVATADEEVGFVGAKHMVGHCAGYAQLAAADPVAIIGEPTSLNIVYAHKGIAGFRVVSQGRAGHSATNIGINANEAMVPMLETLLQLSQQSRCEGALQDSRFDPSHLSWNFGVSDHCNTLNITPGRSTAWVSLRAMPEISGQGLIDVARTKAAELGLELEMIDGCAPLWNDPDCEHLQELQSLTGTQLQTACYATDGGVLEQLSRRVVIGPGSIEQAHTVDEWISLEQLQQGTKVFHDAILKWCT</sequence>
<dbReference type="Proteomes" id="UP000315003">
    <property type="component" value="Chromosome"/>
</dbReference>
<gene>
    <name evidence="7" type="primary">argE</name>
    <name evidence="7" type="ORF">SV7mr_02980</name>
</gene>
<dbReference type="PANTHER" id="PTHR43808">
    <property type="entry name" value="ACETYLORNITHINE DEACETYLASE"/>
    <property type="match status" value="1"/>
</dbReference>
<dbReference type="RefSeq" id="WP_145268533.1">
    <property type="nucleotide sequence ID" value="NZ_CP036272.1"/>
</dbReference>
<dbReference type="Pfam" id="PF07687">
    <property type="entry name" value="M20_dimer"/>
    <property type="match status" value="1"/>
</dbReference>
<dbReference type="GO" id="GO:0006526">
    <property type="term" value="P:L-arginine biosynthetic process"/>
    <property type="evidence" value="ECO:0007669"/>
    <property type="project" value="TreeGrafter"/>
</dbReference>
<dbReference type="EMBL" id="CP036272">
    <property type="protein sequence ID" value="QDT57813.1"/>
    <property type="molecule type" value="Genomic_DNA"/>
</dbReference>
<dbReference type="Gene3D" id="3.40.630.10">
    <property type="entry name" value="Zn peptidases"/>
    <property type="match status" value="1"/>
</dbReference>
<dbReference type="SUPFAM" id="SSF55031">
    <property type="entry name" value="Bacterial exopeptidase dimerisation domain"/>
    <property type="match status" value="1"/>
</dbReference>
<keyword evidence="5" id="KW-0170">Cobalt</keyword>
<dbReference type="AlphaFoldDB" id="A0A517SNV9"/>
<comment type="cofactor">
    <cofactor evidence="1">
        <name>Zn(2+)</name>
        <dbReference type="ChEBI" id="CHEBI:29105"/>
    </cofactor>
</comment>
<evidence type="ECO:0000259" key="6">
    <source>
        <dbReference type="Pfam" id="PF07687"/>
    </source>
</evidence>
<dbReference type="PANTHER" id="PTHR43808:SF31">
    <property type="entry name" value="N-ACETYL-L-CITRULLINE DEACETYLASE"/>
    <property type="match status" value="1"/>
</dbReference>
<keyword evidence="8" id="KW-1185">Reference proteome</keyword>
<evidence type="ECO:0000313" key="8">
    <source>
        <dbReference type="Proteomes" id="UP000315003"/>
    </source>
</evidence>
<proteinExistence type="predicted"/>
<keyword evidence="2" id="KW-0479">Metal-binding</keyword>
<dbReference type="Pfam" id="PF01546">
    <property type="entry name" value="Peptidase_M20"/>
    <property type="match status" value="1"/>
</dbReference>
<evidence type="ECO:0000256" key="4">
    <source>
        <dbReference type="ARBA" id="ARBA00022833"/>
    </source>
</evidence>
<evidence type="ECO:0000313" key="7">
    <source>
        <dbReference type="EMBL" id="QDT57813.1"/>
    </source>
</evidence>
<dbReference type="CDD" id="cd03894">
    <property type="entry name" value="M20_ArgE"/>
    <property type="match status" value="1"/>
</dbReference>
<dbReference type="GO" id="GO:0008777">
    <property type="term" value="F:acetylornithine deacetylase activity"/>
    <property type="evidence" value="ECO:0007669"/>
    <property type="project" value="UniProtKB-EC"/>
</dbReference>
<dbReference type="SUPFAM" id="SSF53187">
    <property type="entry name" value="Zn-dependent exopeptidases"/>
    <property type="match status" value="1"/>
</dbReference>
<dbReference type="InterPro" id="IPR001261">
    <property type="entry name" value="ArgE/DapE_CS"/>
</dbReference>
<reference evidence="7 8" key="1">
    <citation type="submission" date="2019-02" db="EMBL/GenBank/DDBJ databases">
        <title>Deep-cultivation of Planctomycetes and their phenomic and genomic characterization uncovers novel biology.</title>
        <authorList>
            <person name="Wiegand S."/>
            <person name="Jogler M."/>
            <person name="Boedeker C."/>
            <person name="Pinto D."/>
            <person name="Vollmers J."/>
            <person name="Rivas-Marin E."/>
            <person name="Kohn T."/>
            <person name="Peeters S.H."/>
            <person name="Heuer A."/>
            <person name="Rast P."/>
            <person name="Oberbeckmann S."/>
            <person name="Bunk B."/>
            <person name="Jeske O."/>
            <person name="Meyerdierks A."/>
            <person name="Storesund J.E."/>
            <person name="Kallscheuer N."/>
            <person name="Luecker S."/>
            <person name="Lage O.M."/>
            <person name="Pohl T."/>
            <person name="Merkel B.J."/>
            <person name="Hornburger P."/>
            <person name="Mueller R.-W."/>
            <person name="Bruemmer F."/>
            <person name="Labrenz M."/>
            <person name="Spormann A.M."/>
            <person name="Op den Camp H."/>
            <person name="Overmann J."/>
            <person name="Amann R."/>
            <person name="Jetten M.S.M."/>
            <person name="Mascher T."/>
            <person name="Medema M.H."/>
            <person name="Devos D.P."/>
            <person name="Kaster A.-K."/>
            <person name="Ovreas L."/>
            <person name="Rohde M."/>
            <person name="Galperin M.Y."/>
            <person name="Jogler C."/>
        </authorList>
    </citation>
    <scope>NUCLEOTIDE SEQUENCE [LARGE SCALE GENOMIC DNA]</scope>
    <source>
        <strain evidence="7 8">SV_7m_r</strain>
    </source>
</reference>
<dbReference type="InterPro" id="IPR036264">
    <property type="entry name" value="Bact_exopeptidase_dim_dom"/>
</dbReference>
<dbReference type="PROSITE" id="PS00759">
    <property type="entry name" value="ARGE_DAPE_CPG2_2"/>
    <property type="match status" value="1"/>
</dbReference>
<feature type="domain" description="Peptidase M20 dimerisation" evidence="6">
    <location>
        <begin position="206"/>
        <end position="314"/>
    </location>
</feature>
<dbReference type="InterPro" id="IPR002933">
    <property type="entry name" value="Peptidase_M20"/>
</dbReference>
<dbReference type="InterPro" id="IPR011650">
    <property type="entry name" value="Peptidase_M20_dimer"/>
</dbReference>
<dbReference type="EC" id="3.5.1.16" evidence="7"/>
<evidence type="ECO:0000256" key="3">
    <source>
        <dbReference type="ARBA" id="ARBA00022801"/>
    </source>
</evidence>
<dbReference type="Gene3D" id="3.30.70.360">
    <property type="match status" value="1"/>
</dbReference>
<organism evidence="7 8">
    <name type="scientific">Stieleria bergensis</name>
    <dbReference type="NCBI Taxonomy" id="2528025"/>
    <lineage>
        <taxon>Bacteria</taxon>
        <taxon>Pseudomonadati</taxon>
        <taxon>Planctomycetota</taxon>
        <taxon>Planctomycetia</taxon>
        <taxon>Pirellulales</taxon>
        <taxon>Pirellulaceae</taxon>
        <taxon>Stieleria</taxon>
    </lineage>
</organism>
<accession>A0A517SNV9</accession>
<protein>
    <submittedName>
        <fullName evidence="7">Acetylornithine deacetylase</fullName>
        <ecNumber evidence="7">3.5.1.16</ecNumber>
    </submittedName>
</protein>
<evidence type="ECO:0000256" key="1">
    <source>
        <dbReference type="ARBA" id="ARBA00001947"/>
    </source>
</evidence>
<dbReference type="GO" id="GO:0046872">
    <property type="term" value="F:metal ion binding"/>
    <property type="evidence" value="ECO:0007669"/>
    <property type="project" value="UniProtKB-KW"/>
</dbReference>